<evidence type="ECO:0000313" key="2">
    <source>
        <dbReference type="Proteomes" id="UP000789396"/>
    </source>
</evidence>
<proteinExistence type="predicted"/>
<dbReference type="EMBL" id="CAJVPZ010021992">
    <property type="protein sequence ID" value="CAG8709676.1"/>
    <property type="molecule type" value="Genomic_DNA"/>
</dbReference>
<name>A0A9N9N860_9GLOM</name>
<reference evidence="1" key="1">
    <citation type="submission" date="2021-06" db="EMBL/GenBank/DDBJ databases">
        <authorList>
            <person name="Kallberg Y."/>
            <person name="Tangrot J."/>
            <person name="Rosling A."/>
        </authorList>
    </citation>
    <scope>NUCLEOTIDE SEQUENCE</scope>
    <source>
        <strain evidence="1">IN212</strain>
    </source>
</reference>
<keyword evidence="2" id="KW-1185">Reference proteome</keyword>
<accession>A0A9N9N860</accession>
<comment type="caution">
    <text evidence="1">The sequence shown here is derived from an EMBL/GenBank/DDBJ whole genome shotgun (WGS) entry which is preliminary data.</text>
</comment>
<dbReference type="Proteomes" id="UP000789396">
    <property type="component" value="Unassembled WGS sequence"/>
</dbReference>
<organism evidence="1 2">
    <name type="scientific">Racocetra fulgida</name>
    <dbReference type="NCBI Taxonomy" id="60492"/>
    <lineage>
        <taxon>Eukaryota</taxon>
        <taxon>Fungi</taxon>
        <taxon>Fungi incertae sedis</taxon>
        <taxon>Mucoromycota</taxon>
        <taxon>Glomeromycotina</taxon>
        <taxon>Glomeromycetes</taxon>
        <taxon>Diversisporales</taxon>
        <taxon>Gigasporaceae</taxon>
        <taxon>Racocetra</taxon>
    </lineage>
</organism>
<evidence type="ECO:0000313" key="1">
    <source>
        <dbReference type="EMBL" id="CAG8709676.1"/>
    </source>
</evidence>
<dbReference type="AlphaFoldDB" id="A0A9N9N860"/>
<gene>
    <name evidence="1" type="ORF">RFULGI_LOCUS10767</name>
</gene>
<sequence length="60" mass="6897">MSIESFQKMVEIHAKLSELANYLTNKPIVQLTHMIEKMLLDSAKKSFKDKPKNGNYKNDG</sequence>
<protein>
    <submittedName>
        <fullName evidence="1">12553_t:CDS:1</fullName>
    </submittedName>
</protein>